<dbReference type="SMART" id="SM00653">
    <property type="entry name" value="eIF2B_5"/>
    <property type="match status" value="1"/>
</dbReference>
<dbReference type="PANTHER" id="PTHR23001">
    <property type="entry name" value="EUKARYOTIC TRANSLATION INITIATION FACTOR"/>
    <property type="match status" value="1"/>
</dbReference>
<dbReference type="FunFam" id="1.25.40.180:FF:000031">
    <property type="entry name" value="Eukaryotic translation initiation factor 5"/>
    <property type="match status" value="1"/>
</dbReference>
<dbReference type="GO" id="GO:0001732">
    <property type="term" value="P:formation of cytoplasmic translation initiation complex"/>
    <property type="evidence" value="ECO:0007669"/>
    <property type="project" value="TreeGrafter"/>
</dbReference>
<dbReference type="Proteomes" id="UP001165120">
    <property type="component" value="Unassembled WGS sequence"/>
</dbReference>
<gene>
    <name evidence="7" type="ORF">Cboi02_000054000</name>
</gene>
<dbReference type="SUPFAM" id="SSF75689">
    <property type="entry name" value="Zinc-binding domain of translation initiation factor 2 beta"/>
    <property type="match status" value="1"/>
</dbReference>
<comment type="caution">
    <text evidence="7">The sequence shown here is derived from an EMBL/GenBank/DDBJ whole genome shotgun (WGS) entry which is preliminary data.</text>
</comment>
<dbReference type="GO" id="GO:0005525">
    <property type="term" value="F:GTP binding"/>
    <property type="evidence" value="ECO:0007669"/>
    <property type="project" value="UniProtKB-KW"/>
</dbReference>
<dbReference type="InterPro" id="IPR016024">
    <property type="entry name" value="ARM-type_fold"/>
</dbReference>
<name>A0A9W6SVK3_CANBO</name>
<dbReference type="GO" id="GO:0005092">
    <property type="term" value="F:GDP-dissociation inhibitor activity"/>
    <property type="evidence" value="ECO:0007669"/>
    <property type="project" value="TreeGrafter"/>
</dbReference>
<reference evidence="7" key="1">
    <citation type="submission" date="2023-04" db="EMBL/GenBank/DDBJ databases">
        <title>Candida boidinii NBRC 10035.</title>
        <authorList>
            <person name="Ichikawa N."/>
            <person name="Sato H."/>
            <person name="Tonouchi N."/>
        </authorList>
    </citation>
    <scope>NUCLEOTIDE SEQUENCE</scope>
    <source>
        <strain evidence="7">NBRC 10035</strain>
    </source>
</reference>
<keyword evidence="2" id="KW-0396">Initiation factor</keyword>
<dbReference type="Gene3D" id="2.20.25.350">
    <property type="match status" value="1"/>
</dbReference>
<dbReference type="Gene3D" id="3.30.30.170">
    <property type="match status" value="1"/>
</dbReference>
<dbReference type="PROSITE" id="PS51363">
    <property type="entry name" value="W2"/>
    <property type="match status" value="1"/>
</dbReference>
<dbReference type="InterPro" id="IPR016190">
    <property type="entry name" value="Transl_init_fac_IF2/IF5_Zn-bd"/>
</dbReference>
<dbReference type="GO" id="GO:0003743">
    <property type="term" value="F:translation initiation factor activity"/>
    <property type="evidence" value="ECO:0007669"/>
    <property type="project" value="UniProtKB-KW"/>
</dbReference>
<evidence type="ECO:0000256" key="1">
    <source>
        <dbReference type="ARBA" id="ARBA00010397"/>
    </source>
</evidence>
<proteinExistence type="inferred from homology"/>
<keyword evidence="5" id="KW-0342">GTP-binding</keyword>
<dbReference type="InterPro" id="IPR016189">
    <property type="entry name" value="Transl_init_fac_IF2/IF5_N"/>
</dbReference>
<evidence type="ECO:0000313" key="7">
    <source>
        <dbReference type="EMBL" id="GME67109.1"/>
    </source>
</evidence>
<evidence type="ECO:0000256" key="3">
    <source>
        <dbReference type="ARBA" id="ARBA00022741"/>
    </source>
</evidence>
<dbReference type="EMBL" id="BSXN01000101">
    <property type="protein sequence ID" value="GME67109.1"/>
    <property type="molecule type" value="Genomic_DNA"/>
</dbReference>
<dbReference type="FunFam" id="3.30.30.170:FF:000002">
    <property type="entry name" value="Eukaryotic translation initiation factor 5"/>
    <property type="match status" value="1"/>
</dbReference>
<dbReference type="Pfam" id="PF01873">
    <property type="entry name" value="eIF-5_eIF-2B"/>
    <property type="match status" value="1"/>
</dbReference>
<evidence type="ECO:0000313" key="8">
    <source>
        <dbReference type="Proteomes" id="UP001165120"/>
    </source>
</evidence>
<dbReference type="SUPFAM" id="SSF48371">
    <property type="entry name" value="ARM repeat"/>
    <property type="match status" value="1"/>
</dbReference>
<dbReference type="Pfam" id="PF02020">
    <property type="entry name" value="W2"/>
    <property type="match status" value="1"/>
</dbReference>
<dbReference type="SUPFAM" id="SSF100966">
    <property type="entry name" value="Translation initiation factor 2 beta, aIF2beta, N-terminal domain"/>
    <property type="match status" value="1"/>
</dbReference>
<sequence length="386" mass="43206">MSLINICRENTDRFYRYKMPPIESKIEGKGNGIKTNIVNAAEVARALNRPPSYVIKYFGFELGAQTSINDDKEKYLVNGQHEASKLQDSLDGFINKFVLCPSCKNPETQIVVTKDGNLQKECGACGQTNKIDPRLKLNTYILKHPPKKDKKSKKSAVAQQNVVGAGQSISDIASGKKSADGDDSTDGVAKTVKVNDDDWAVDVSEEAVKARAQELDALTLVENEKYEEFGNWLLENGAETDKENLPSDVEIYKKASDLKIIDDTKTVEVLVQCIFDENIAEQIVEHKGLLGKLLKTEKHEKSFLGGIERLIGLQHTDLIKSVSKILMILYDNDLVSEDVIQDWGTHVSKKFVPKDISKKVRRGAKPFLQWLEEAEEEDDDEESDEE</sequence>
<evidence type="ECO:0000256" key="4">
    <source>
        <dbReference type="ARBA" id="ARBA00022917"/>
    </source>
</evidence>
<dbReference type="AlphaFoldDB" id="A0A9W6SVK3"/>
<comment type="similarity">
    <text evidence="1">Belongs to the eIF-2-beta/eIF-5 family.</text>
</comment>
<feature type="domain" description="W2" evidence="6">
    <location>
        <begin position="219"/>
        <end position="381"/>
    </location>
</feature>
<dbReference type="PANTHER" id="PTHR23001:SF7">
    <property type="entry name" value="EUKARYOTIC TRANSLATION INITIATION FACTOR 5"/>
    <property type="match status" value="1"/>
</dbReference>
<evidence type="ECO:0000256" key="5">
    <source>
        <dbReference type="ARBA" id="ARBA00023134"/>
    </source>
</evidence>
<protein>
    <submittedName>
        <fullName evidence="7">Unnamed protein product</fullName>
    </submittedName>
</protein>
<keyword evidence="8" id="KW-1185">Reference proteome</keyword>
<accession>A0A9W6SVK3</accession>
<keyword evidence="3" id="KW-0547">Nucleotide-binding</keyword>
<dbReference type="InterPro" id="IPR003307">
    <property type="entry name" value="W2_domain"/>
</dbReference>
<keyword evidence="4" id="KW-0648">Protein biosynthesis</keyword>
<evidence type="ECO:0000256" key="2">
    <source>
        <dbReference type="ARBA" id="ARBA00022540"/>
    </source>
</evidence>
<dbReference type="FunFam" id="2.20.25.350:FF:000001">
    <property type="entry name" value="Eukaryotic translation initiation factor 5"/>
    <property type="match status" value="1"/>
</dbReference>
<dbReference type="GO" id="GO:0071074">
    <property type="term" value="F:eukaryotic initiation factor eIF2 binding"/>
    <property type="evidence" value="ECO:0007669"/>
    <property type="project" value="TreeGrafter"/>
</dbReference>
<organism evidence="7 8">
    <name type="scientific">Candida boidinii</name>
    <name type="common">Yeast</name>
    <dbReference type="NCBI Taxonomy" id="5477"/>
    <lineage>
        <taxon>Eukaryota</taxon>
        <taxon>Fungi</taxon>
        <taxon>Dikarya</taxon>
        <taxon>Ascomycota</taxon>
        <taxon>Saccharomycotina</taxon>
        <taxon>Pichiomycetes</taxon>
        <taxon>Pichiales</taxon>
        <taxon>Pichiaceae</taxon>
        <taxon>Ogataea</taxon>
        <taxon>Ogataea/Candida clade</taxon>
    </lineage>
</organism>
<dbReference type="InterPro" id="IPR045196">
    <property type="entry name" value="IF2/IF5"/>
</dbReference>
<dbReference type="Gene3D" id="1.25.40.180">
    <property type="match status" value="1"/>
</dbReference>
<dbReference type="InterPro" id="IPR002735">
    <property type="entry name" value="Transl_init_fac_IF2/IF5_dom"/>
</dbReference>
<dbReference type="GO" id="GO:0005829">
    <property type="term" value="C:cytosol"/>
    <property type="evidence" value="ECO:0007669"/>
    <property type="project" value="TreeGrafter"/>
</dbReference>
<evidence type="ECO:0000259" key="6">
    <source>
        <dbReference type="PROSITE" id="PS51363"/>
    </source>
</evidence>
<dbReference type="SMART" id="SM00515">
    <property type="entry name" value="eIF5C"/>
    <property type="match status" value="1"/>
</dbReference>
<dbReference type="CDD" id="cd11561">
    <property type="entry name" value="W2_eIF5"/>
    <property type="match status" value="1"/>
</dbReference>